<dbReference type="AlphaFoldDB" id="A0AAC9AZY0"/>
<evidence type="ECO:0000313" key="1">
    <source>
        <dbReference type="EMBL" id="AMU92992.1"/>
    </source>
</evidence>
<accession>A0AAC9AZY0</accession>
<dbReference type="EMBL" id="CP013346">
    <property type="protein sequence ID" value="AMU92992.1"/>
    <property type="molecule type" value="Genomic_DNA"/>
</dbReference>
<keyword evidence="1" id="KW-0614">Plasmid</keyword>
<protein>
    <submittedName>
        <fullName evidence="1">Uncharacterized protein</fullName>
    </submittedName>
</protein>
<sequence>MVVTSAASVAVIADRLEQLIKDLASDGKTSASPLGLLTDFHLGVQGLTDVARDLNLPATGAAAARCKASINRFIGANDGYIRVTNAREIISDVRQLLITLRDETREYRTFVIPPTEAKMLDGGRELFGENVSVMFPSIQEDIDAAASCRAYGLWHATVAHSMRIAEVGIQRLAKNMGSKIGKSWGETAANLRKTLAAVNAENGDSTEKEWASQAGDHLEFIRKAWRNPAMHPGKTFDREQALSVYENTRSFMRMLAEKLAH</sequence>
<dbReference type="Proteomes" id="UP000076088">
    <property type="component" value="Plasmid unnamed2"/>
</dbReference>
<name>A0AAC9AZY0_SPHMC</name>
<proteinExistence type="predicted"/>
<evidence type="ECO:0000313" key="2">
    <source>
        <dbReference type="Proteomes" id="UP000076088"/>
    </source>
</evidence>
<organism evidence="1 2">
    <name type="scientific">Sphingopyxis macrogoltabida</name>
    <name type="common">Sphingomonas macrogoltabidus</name>
    <dbReference type="NCBI Taxonomy" id="33050"/>
    <lineage>
        <taxon>Bacteria</taxon>
        <taxon>Pseudomonadati</taxon>
        <taxon>Pseudomonadota</taxon>
        <taxon>Alphaproteobacteria</taxon>
        <taxon>Sphingomonadales</taxon>
        <taxon>Sphingomonadaceae</taxon>
        <taxon>Sphingopyxis</taxon>
    </lineage>
</organism>
<reference evidence="2" key="1">
    <citation type="submission" date="2015-11" db="EMBL/GenBank/DDBJ databases">
        <title>Complete genome sequence of a polyethylene-glycol degrader Sphingopyxis macrogoltabida 203N (NBRC 111659).</title>
        <authorList>
            <person name="Yoshiyuki O."/>
            <person name="Shouta N."/>
            <person name="Nagata Y."/>
            <person name="Numata M."/>
            <person name="Tsuchikane K."/>
            <person name="Hosoyama A."/>
            <person name="Yamazoe A."/>
            <person name="Tsuda M."/>
            <person name="Fujita N."/>
            <person name="Kawai F."/>
        </authorList>
    </citation>
    <scope>NUCLEOTIDE SEQUENCE [LARGE SCALE GENOMIC DNA]</scope>
    <source>
        <strain evidence="2">203N</strain>
        <plasmid evidence="2">unnamed2</plasmid>
    </source>
</reference>
<reference evidence="1 2" key="2">
    <citation type="journal article" date="2016" name="Genome Announc.">
        <title>Complete Genome Sequence of Sphingopyxis macrogoltabida Strain 203N (NBRC 111659), a Polyethylene Glycol Degrader.</title>
        <authorList>
            <person name="Ohtsubo Y."/>
            <person name="Nonoyama S."/>
            <person name="Nagata Y."/>
            <person name="Numata M."/>
            <person name="Tsuchikane K."/>
            <person name="Hosoyama A."/>
            <person name="Yamazoe A."/>
            <person name="Tsuda M."/>
            <person name="Fujita N."/>
            <person name="Kawai F."/>
        </authorList>
    </citation>
    <scope>NUCLEOTIDE SEQUENCE [LARGE SCALE GENOMIC DNA]</scope>
    <source>
        <strain evidence="1 2">203N</strain>
    </source>
</reference>
<keyword evidence="2" id="KW-1185">Reference proteome</keyword>
<gene>
    <name evidence="1" type="ORF">ATM17_40665</name>
</gene>
<geneLocation type="plasmid" evidence="1 2">
    <name>unnamed2</name>
</geneLocation>